<protein>
    <submittedName>
        <fullName evidence="3">ATP-binding protein</fullName>
    </submittedName>
</protein>
<evidence type="ECO:0000313" key="3">
    <source>
        <dbReference type="EMBL" id="NBJ95106.1"/>
    </source>
</evidence>
<evidence type="ECO:0000313" key="4">
    <source>
        <dbReference type="Proteomes" id="UP001154420"/>
    </source>
</evidence>
<keyword evidence="1" id="KW-1133">Transmembrane helix</keyword>
<keyword evidence="3" id="KW-0067">ATP-binding</keyword>
<comment type="caution">
    <text evidence="3">The sequence shown here is derived from an EMBL/GenBank/DDBJ whole genome shotgun (WGS) entry which is preliminary data.</text>
</comment>
<dbReference type="InterPro" id="IPR036890">
    <property type="entry name" value="HATPase_C_sf"/>
</dbReference>
<dbReference type="Gene3D" id="3.30.565.10">
    <property type="entry name" value="Histidine kinase-like ATPase, C-terminal domain"/>
    <property type="match status" value="1"/>
</dbReference>
<dbReference type="GO" id="GO:0005524">
    <property type="term" value="F:ATP binding"/>
    <property type="evidence" value="ECO:0007669"/>
    <property type="project" value="UniProtKB-KW"/>
</dbReference>
<evidence type="ECO:0000259" key="2">
    <source>
        <dbReference type="Pfam" id="PF14501"/>
    </source>
</evidence>
<name>A0A9X5BJY5_9FIRM</name>
<dbReference type="Pfam" id="PF14501">
    <property type="entry name" value="HATPase_c_5"/>
    <property type="match status" value="1"/>
</dbReference>
<sequence>MKKFCSYLRADLKRLLCSAKIILSVAVTVVVLLLAMLEGPYIGGKMEEAKVYDAELKNLLSEMTGEIKSGNPVTDVILQMQKKEAEKRNIRFRSDFRYPKGSWNNVFDISVILNNALQDAMENVKHFPSENTNGDAFCILVHSYHRNNAYMIEICNSFTGDLQWNTENELPVATKRADGHGYGLINIRRVVEKYSGNIAIDEKNGEFCISIMLMMDSE</sequence>
<keyword evidence="1" id="KW-0812">Transmembrane</keyword>
<dbReference type="SUPFAM" id="SSF55874">
    <property type="entry name" value="ATPase domain of HSP90 chaperone/DNA topoisomerase II/histidine kinase"/>
    <property type="match status" value="1"/>
</dbReference>
<accession>A0A9X5BJY5</accession>
<gene>
    <name evidence="3" type="ORF">D5281_21755</name>
</gene>
<dbReference type="InterPro" id="IPR032834">
    <property type="entry name" value="NatK-like_C"/>
</dbReference>
<feature type="domain" description="Sensor histidine kinase NatK-like C-terminal" evidence="2">
    <location>
        <begin position="105"/>
        <end position="213"/>
    </location>
</feature>
<proteinExistence type="predicted"/>
<dbReference type="OrthoDB" id="9778566at2"/>
<organism evidence="3 4">
    <name type="scientific">Parablautia muri</name>
    <dbReference type="NCBI Taxonomy" id="2320879"/>
    <lineage>
        <taxon>Bacteria</taxon>
        <taxon>Bacillati</taxon>
        <taxon>Bacillota</taxon>
        <taxon>Clostridia</taxon>
        <taxon>Lachnospirales</taxon>
        <taxon>Lachnospiraceae</taxon>
        <taxon>Parablautia</taxon>
    </lineage>
</organism>
<keyword evidence="4" id="KW-1185">Reference proteome</keyword>
<keyword evidence="3" id="KW-0547">Nucleotide-binding</keyword>
<feature type="transmembrane region" description="Helical" evidence="1">
    <location>
        <begin position="21"/>
        <end position="42"/>
    </location>
</feature>
<dbReference type="EMBL" id="QZDT01000065">
    <property type="protein sequence ID" value="NBJ95106.1"/>
    <property type="molecule type" value="Genomic_DNA"/>
</dbReference>
<reference evidence="3" key="1">
    <citation type="submission" date="2018-09" db="EMBL/GenBank/DDBJ databases">
        <title>Murine metabolic-syndrome-specific gut microbial biobank.</title>
        <authorList>
            <person name="Liu C."/>
        </authorList>
    </citation>
    <scope>NUCLEOTIDE SEQUENCE</scope>
    <source>
        <strain evidence="3">D42-62</strain>
    </source>
</reference>
<keyword evidence="1" id="KW-0472">Membrane</keyword>
<dbReference type="Proteomes" id="UP001154420">
    <property type="component" value="Unassembled WGS sequence"/>
</dbReference>
<dbReference type="RefSeq" id="WP_160562059.1">
    <property type="nucleotide sequence ID" value="NZ_QZDT01000065.1"/>
</dbReference>
<evidence type="ECO:0000256" key="1">
    <source>
        <dbReference type="SAM" id="Phobius"/>
    </source>
</evidence>
<dbReference type="CDD" id="cd16935">
    <property type="entry name" value="HATPase_AgrC-ComD-like"/>
    <property type="match status" value="1"/>
</dbReference>
<dbReference type="AlphaFoldDB" id="A0A9X5BJY5"/>